<comment type="similarity">
    <text evidence="1">Belongs to the NSRP1 family.</text>
</comment>
<protein>
    <recommendedName>
        <fullName evidence="2">Nuclear speckle splicing regulatory protein 1</fullName>
    </recommendedName>
    <alternativeName>
        <fullName evidence="4">Coiled-coil domain-containing protein 55</fullName>
    </alternativeName>
</protein>
<accession>V9KE74</accession>
<evidence type="ECO:0000313" key="8">
    <source>
        <dbReference type="EMBL" id="AFO96263.1"/>
    </source>
</evidence>
<dbReference type="InterPro" id="IPR018612">
    <property type="entry name" value="NSRP1_N"/>
</dbReference>
<feature type="domain" description="Nuclear speckle splicing regulatory protein 1 N-terminal" evidence="7">
    <location>
        <begin position="56"/>
        <end position="174"/>
    </location>
</feature>
<feature type="compositionally biased region" description="Polar residues" evidence="6">
    <location>
        <begin position="320"/>
        <end position="333"/>
    </location>
</feature>
<dbReference type="AlphaFoldDB" id="V9KE74"/>
<feature type="coiled-coil region" evidence="5">
    <location>
        <begin position="105"/>
        <end position="166"/>
    </location>
</feature>
<dbReference type="EMBL" id="JW863746">
    <property type="protein sequence ID" value="AFO96263.1"/>
    <property type="molecule type" value="mRNA"/>
</dbReference>
<dbReference type="GO" id="GO:0000381">
    <property type="term" value="P:regulation of alternative mRNA splicing, via spliceosome"/>
    <property type="evidence" value="ECO:0007669"/>
    <property type="project" value="InterPro"/>
</dbReference>
<sequence>MAAPVRQYGLILPKKAKQDIATLSKPSIFGDSDDETSVGESLQKEALKKRVMKQTKLEMQKALEEDSTVYEYDNIYDDLQQKKIEGNAKLLSGANKKPKYIESLMKAVGERKKEQERRMERKIQKEREAEGEMYVDKDAFVTSAYKKKLQEQAEEKELERREAAIEASLDVTKQKDLSGFYRHLLNQTVGEEAMPECSIRGIKSMKEEKPRGYSDEPDSKNFVNRSRESNSEGKDNRNLDADSDLEVDSDDEGETKDNRKLAFKQKRDSKSSEVNEEKSRSRQYRRHVESSSEEEEEEELSSTKPVSVGKHHLQSAGDASGQQGKDSTHNVPQKGTEVRLVGFELGEGTATLAPQQITVSLKCSRYEE</sequence>
<evidence type="ECO:0000256" key="6">
    <source>
        <dbReference type="SAM" id="MobiDB-lite"/>
    </source>
</evidence>
<dbReference type="PANTHER" id="PTHR31938">
    <property type="entry name" value="NUCLEAR SPECKLE SPLICING REGULATORY PROTEIN 1"/>
    <property type="match status" value="1"/>
</dbReference>
<evidence type="ECO:0000256" key="3">
    <source>
        <dbReference type="ARBA" id="ARBA00023054"/>
    </source>
</evidence>
<name>V9KE74_CALMI</name>
<evidence type="ECO:0000256" key="5">
    <source>
        <dbReference type="SAM" id="Coils"/>
    </source>
</evidence>
<dbReference type="Pfam" id="PF09745">
    <property type="entry name" value="NSRP1_N"/>
    <property type="match status" value="1"/>
</dbReference>
<feature type="compositionally biased region" description="Acidic residues" evidence="6">
    <location>
        <begin position="241"/>
        <end position="254"/>
    </location>
</feature>
<evidence type="ECO:0000259" key="7">
    <source>
        <dbReference type="Pfam" id="PF09745"/>
    </source>
</evidence>
<reference evidence="8" key="1">
    <citation type="journal article" date="2014" name="Nature">
        <title>Elephant shark genome provides unique insights into gnathostome evolution.</title>
        <authorList>
            <consortium name="International Elephant Shark Genome Sequencing Consortium"/>
            <person name="Venkatesh B."/>
            <person name="Lee A.P."/>
            <person name="Ravi V."/>
            <person name="Maurya A.K."/>
            <person name="Lian M.M."/>
            <person name="Swann J.B."/>
            <person name="Ohta Y."/>
            <person name="Flajnik M.F."/>
            <person name="Sutoh Y."/>
            <person name="Kasahara M."/>
            <person name="Hoon S."/>
            <person name="Gangu V."/>
            <person name="Roy S.W."/>
            <person name="Irimia M."/>
            <person name="Korzh V."/>
            <person name="Kondrychyn I."/>
            <person name="Lim Z.W."/>
            <person name="Tay B.H."/>
            <person name="Tohari S."/>
            <person name="Kong K.W."/>
            <person name="Ho S."/>
            <person name="Lorente-Galdos B."/>
            <person name="Quilez J."/>
            <person name="Marques-Bonet T."/>
            <person name="Raney B.J."/>
            <person name="Ingham P.W."/>
            <person name="Tay A."/>
            <person name="Hillier L.W."/>
            <person name="Minx P."/>
            <person name="Boehm T."/>
            <person name="Wilson R.K."/>
            <person name="Brenner S."/>
            <person name="Warren W.C."/>
        </authorList>
    </citation>
    <scope>NUCLEOTIDE SEQUENCE</scope>
    <source>
        <tissue evidence="8">Brain</tissue>
    </source>
</reference>
<proteinExistence type="evidence at transcript level"/>
<dbReference type="PANTHER" id="PTHR31938:SF4">
    <property type="entry name" value="NUCLEAR SPECKLE SPLICING REGULATORY PROTEIN 1"/>
    <property type="match status" value="1"/>
</dbReference>
<feature type="compositionally biased region" description="Basic and acidic residues" evidence="6">
    <location>
        <begin position="255"/>
        <end position="290"/>
    </location>
</feature>
<evidence type="ECO:0000256" key="1">
    <source>
        <dbReference type="ARBA" id="ARBA00010126"/>
    </source>
</evidence>
<keyword evidence="3 5" id="KW-0175">Coiled coil</keyword>
<evidence type="ECO:0000256" key="2">
    <source>
        <dbReference type="ARBA" id="ARBA00020556"/>
    </source>
</evidence>
<organism evidence="8">
    <name type="scientific">Callorhinchus milii</name>
    <name type="common">Ghost shark</name>
    <dbReference type="NCBI Taxonomy" id="7868"/>
    <lineage>
        <taxon>Eukaryota</taxon>
        <taxon>Metazoa</taxon>
        <taxon>Chordata</taxon>
        <taxon>Craniata</taxon>
        <taxon>Vertebrata</taxon>
        <taxon>Chondrichthyes</taxon>
        <taxon>Holocephali</taxon>
        <taxon>Chimaeriformes</taxon>
        <taxon>Callorhinchidae</taxon>
        <taxon>Callorhinchus</taxon>
    </lineage>
</organism>
<feature type="compositionally biased region" description="Basic and acidic residues" evidence="6">
    <location>
        <begin position="204"/>
        <end position="240"/>
    </location>
</feature>
<feature type="region of interest" description="Disordered" evidence="6">
    <location>
        <begin position="187"/>
        <end position="337"/>
    </location>
</feature>
<feature type="compositionally biased region" description="Acidic residues" evidence="6">
    <location>
        <begin position="291"/>
        <end position="300"/>
    </location>
</feature>
<dbReference type="InterPro" id="IPR042816">
    <property type="entry name" value="Nsrp1"/>
</dbReference>
<evidence type="ECO:0000256" key="4">
    <source>
        <dbReference type="ARBA" id="ARBA00030718"/>
    </source>
</evidence>